<comment type="caution">
    <text evidence="2">The sequence shown here is derived from an EMBL/GenBank/DDBJ whole genome shotgun (WGS) entry which is preliminary data.</text>
</comment>
<reference evidence="2 3" key="1">
    <citation type="submission" date="2018-07" db="EMBL/GenBank/DDBJ databases">
        <title>Genome sequence of Rhodococcus rhodnii ATCC 35071 from Rhodnius prolixus.</title>
        <authorList>
            <person name="Patel V."/>
            <person name="Vogel K.J."/>
        </authorList>
    </citation>
    <scope>NUCLEOTIDE SEQUENCE [LARGE SCALE GENOMIC DNA]</scope>
    <source>
        <strain evidence="2 3">ATCC 35071</strain>
    </source>
</reference>
<feature type="region of interest" description="Disordered" evidence="1">
    <location>
        <begin position="78"/>
        <end position="105"/>
    </location>
</feature>
<dbReference type="AlphaFoldDB" id="A0A6P2CDM5"/>
<accession>A0A6P2CDM5</accession>
<proteinExistence type="predicted"/>
<gene>
    <name evidence="2" type="ORF">DW322_11080</name>
</gene>
<organism evidence="2 3">
    <name type="scientific">Rhodococcus rhodnii</name>
    <dbReference type="NCBI Taxonomy" id="38312"/>
    <lineage>
        <taxon>Bacteria</taxon>
        <taxon>Bacillati</taxon>
        <taxon>Actinomycetota</taxon>
        <taxon>Actinomycetes</taxon>
        <taxon>Mycobacteriales</taxon>
        <taxon>Nocardiaceae</taxon>
        <taxon>Rhodococcus</taxon>
    </lineage>
</organism>
<evidence type="ECO:0000313" key="3">
    <source>
        <dbReference type="Proteomes" id="UP000471120"/>
    </source>
</evidence>
<protein>
    <submittedName>
        <fullName evidence="2">Uncharacterized protein</fullName>
    </submittedName>
</protein>
<name>A0A6P2CDM5_9NOCA</name>
<evidence type="ECO:0000313" key="2">
    <source>
        <dbReference type="EMBL" id="TXG90655.1"/>
    </source>
</evidence>
<evidence type="ECO:0000256" key="1">
    <source>
        <dbReference type="SAM" id="MobiDB-lite"/>
    </source>
</evidence>
<dbReference type="Proteomes" id="UP000471120">
    <property type="component" value="Unassembled WGS sequence"/>
</dbReference>
<sequence>MSDLTLFAGGGEQSPFDSIKQSRIDGSEFWSARDLMPRATASRAHIGPCGSSSDRMCPHASRGRALWPSVMHPIPVRLRREPLPRRPMSPDHRARSGTSRRCPYRWRSGWPVPCR</sequence>
<feature type="compositionally biased region" description="Basic and acidic residues" evidence="1">
    <location>
        <begin position="78"/>
        <end position="94"/>
    </location>
</feature>
<dbReference type="EMBL" id="QRCM01000001">
    <property type="protein sequence ID" value="TXG90655.1"/>
    <property type="molecule type" value="Genomic_DNA"/>
</dbReference>